<dbReference type="STRING" id="400682.A0A1X7VWG7"/>
<feature type="region of interest" description="Disordered" evidence="3">
    <location>
        <begin position="1"/>
        <end position="36"/>
    </location>
</feature>
<dbReference type="PANTHER" id="PTHR15127">
    <property type="entry name" value="HEAVYWEIGHT, ISOFORM A"/>
    <property type="match status" value="1"/>
</dbReference>
<evidence type="ECO:0000313" key="5">
    <source>
        <dbReference type="EnsemblMetazoa" id="Aqu2.1.44677_001"/>
    </source>
</evidence>
<keyword evidence="1 2" id="KW-0727">SH2 domain</keyword>
<dbReference type="AlphaFoldDB" id="A0A1X7VWG7"/>
<dbReference type="PANTHER" id="PTHR15127:SF32">
    <property type="entry name" value="HEAVYWEIGHT, ISOFORM A"/>
    <property type="match status" value="1"/>
</dbReference>
<dbReference type="KEGG" id="aqu:105313715"/>
<evidence type="ECO:0000256" key="3">
    <source>
        <dbReference type="SAM" id="MobiDB-lite"/>
    </source>
</evidence>
<feature type="region of interest" description="Disordered" evidence="3">
    <location>
        <begin position="50"/>
        <end position="157"/>
    </location>
</feature>
<dbReference type="GO" id="GO:0001784">
    <property type="term" value="F:phosphotyrosine residue binding"/>
    <property type="evidence" value="ECO:0007669"/>
    <property type="project" value="TreeGrafter"/>
</dbReference>
<gene>
    <name evidence="5" type="primary">105313715</name>
</gene>
<reference evidence="5" key="2">
    <citation type="submission" date="2017-05" db="UniProtKB">
        <authorList>
            <consortium name="EnsemblMetazoa"/>
        </authorList>
    </citation>
    <scope>IDENTIFICATION</scope>
</reference>
<sequence length="478" mass="53119">MALFKRMKSPKDRHVTHQTLETSSSSPSLIPVEPFRRHKSEEDIILAVESSTAILDVSPPELPPRNRSDSSGAGGSFSTVSGYRRTQSSGTMSTTGFKNHPPVAGTRPQEDYFVPADTLRNMSVSGSSPQPSPARLLAQDKRHMSMHDKILSHNAPDFRASQLNRSVEKLHVTDTSDYSVPYDVLGEGESRKGVPPPKPPHLKRGSRKPQEAPEKLSEPPDYLPPLPPSVNEEEEEVEQVSPQSSPSISKPRPGDYDDPWDSTKFIKLRQRSETEPPKLIANRIDPYKSPKGSNNELSETEPPLPPKLPDTTSTLTTTVASVPNDTHFLSPSPTPPPVPETSRPRASTDIQPLMPPAFPIDTSCSLEEQLWYHGKISRDQAEDILRNQPDFSFLVRNSESCKMDYSLSIRDRTSPAAHGFIHLKISNGPKGFVLGQFSSPFRSVPECISFYTQQPLTIKNINHRRLGFPVGRIQFTHH</sequence>
<protein>
    <recommendedName>
        <fullName evidence="4">SH2 domain-containing protein</fullName>
    </recommendedName>
</protein>
<feature type="compositionally biased region" description="Polar residues" evidence="3">
    <location>
        <begin position="76"/>
        <end position="97"/>
    </location>
</feature>
<dbReference type="PRINTS" id="PR00401">
    <property type="entry name" value="SH2DOMAIN"/>
</dbReference>
<dbReference type="Pfam" id="PF00017">
    <property type="entry name" value="SH2"/>
    <property type="match status" value="1"/>
</dbReference>
<dbReference type="SMART" id="SM00252">
    <property type="entry name" value="SH2"/>
    <property type="match status" value="1"/>
</dbReference>
<feature type="compositionally biased region" description="Low complexity" evidence="3">
    <location>
        <begin position="309"/>
        <end position="318"/>
    </location>
</feature>
<feature type="compositionally biased region" description="Basic and acidic residues" evidence="3">
    <location>
        <begin position="138"/>
        <end position="151"/>
    </location>
</feature>
<proteinExistence type="predicted"/>
<feature type="compositionally biased region" description="Polar residues" evidence="3">
    <location>
        <begin position="17"/>
        <end position="28"/>
    </location>
</feature>
<evidence type="ECO:0000256" key="1">
    <source>
        <dbReference type="ARBA" id="ARBA00022999"/>
    </source>
</evidence>
<feature type="domain" description="SH2" evidence="4">
    <location>
        <begin position="371"/>
        <end position="470"/>
    </location>
</feature>
<dbReference type="PROSITE" id="PS50001">
    <property type="entry name" value="SH2"/>
    <property type="match status" value="1"/>
</dbReference>
<organism evidence="5">
    <name type="scientific">Amphimedon queenslandica</name>
    <name type="common">Sponge</name>
    <dbReference type="NCBI Taxonomy" id="400682"/>
    <lineage>
        <taxon>Eukaryota</taxon>
        <taxon>Metazoa</taxon>
        <taxon>Porifera</taxon>
        <taxon>Demospongiae</taxon>
        <taxon>Heteroscleromorpha</taxon>
        <taxon>Haplosclerida</taxon>
        <taxon>Niphatidae</taxon>
        <taxon>Amphimedon</taxon>
    </lineage>
</organism>
<dbReference type="FunCoup" id="A0A1X7VWG7">
    <property type="interactions" value="103"/>
</dbReference>
<dbReference type="InterPro" id="IPR051846">
    <property type="entry name" value="SH2_domain_adapters"/>
</dbReference>
<name>A0A1X7VWG7_AMPQE</name>
<feature type="compositionally biased region" description="Low complexity" evidence="3">
    <location>
        <begin position="239"/>
        <end position="249"/>
    </location>
</feature>
<dbReference type="EnsemblMetazoa" id="XM_011407394.2">
    <property type="protein sequence ID" value="XP_011405696.1"/>
    <property type="gene ID" value="LOC105313715"/>
</dbReference>
<keyword evidence="6" id="KW-1185">Reference proteome</keyword>
<evidence type="ECO:0000313" key="6">
    <source>
        <dbReference type="Proteomes" id="UP000007879"/>
    </source>
</evidence>
<feature type="compositionally biased region" description="Basic and acidic residues" evidence="3">
    <location>
        <begin position="208"/>
        <end position="218"/>
    </location>
</feature>
<feature type="region of interest" description="Disordered" evidence="3">
    <location>
        <begin position="170"/>
        <end position="346"/>
    </location>
</feature>
<dbReference type="Proteomes" id="UP000007879">
    <property type="component" value="Unassembled WGS sequence"/>
</dbReference>
<accession>A0A1X7VWG7</accession>
<dbReference type="InterPro" id="IPR036860">
    <property type="entry name" value="SH2_dom_sf"/>
</dbReference>
<dbReference type="InterPro" id="IPR000980">
    <property type="entry name" value="SH2"/>
</dbReference>
<evidence type="ECO:0000256" key="2">
    <source>
        <dbReference type="PROSITE-ProRule" id="PRU00191"/>
    </source>
</evidence>
<dbReference type="InParanoid" id="A0A1X7VWG7"/>
<evidence type="ECO:0000259" key="4">
    <source>
        <dbReference type="PROSITE" id="PS50001"/>
    </source>
</evidence>
<reference evidence="6" key="1">
    <citation type="journal article" date="2010" name="Nature">
        <title>The Amphimedon queenslandica genome and the evolution of animal complexity.</title>
        <authorList>
            <person name="Srivastava M."/>
            <person name="Simakov O."/>
            <person name="Chapman J."/>
            <person name="Fahey B."/>
            <person name="Gauthier M.E."/>
            <person name="Mitros T."/>
            <person name="Richards G.S."/>
            <person name="Conaco C."/>
            <person name="Dacre M."/>
            <person name="Hellsten U."/>
            <person name="Larroux C."/>
            <person name="Putnam N.H."/>
            <person name="Stanke M."/>
            <person name="Adamska M."/>
            <person name="Darling A."/>
            <person name="Degnan S.M."/>
            <person name="Oakley T.H."/>
            <person name="Plachetzki D.C."/>
            <person name="Zhai Y."/>
            <person name="Adamski M."/>
            <person name="Calcino A."/>
            <person name="Cummins S.F."/>
            <person name="Goodstein D.M."/>
            <person name="Harris C."/>
            <person name="Jackson D.J."/>
            <person name="Leys S.P."/>
            <person name="Shu S."/>
            <person name="Woodcroft B.J."/>
            <person name="Vervoort M."/>
            <person name="Kosik K.S."/>
            <person name="Manning G."/>
            <person name="Degnan B.M."/>
            <person name="Rokhsar D.S."/>
        </authorList>
    </citation>
    <scope>NUCLEOTIDE SEQUENCE [LARGE SCALE GENOMIC DNA]</scope>
</reference>
<dbReference type="OrthoDB" id="5914531at2759"/>
<dbReference type="SUPFAM" id="SSF55550">
    <property type="entry name" value="SH2 domain"/>
    <property type="match status" value="1"/>
</dbReference>
<feature type="compositionally biased region" description="Polar residues" evidence="3">
    <location>
        <begin position="120"/>
        <end position="129"/>
    </location>
</feature>
<dbReference type="EnsemblMetazoa" id="Aqu2.1.44677_001">
    <property type="protein sequence ID" value="Aqu2.1.44677_001"/>
    <property type="gene ID" value="Aqu2.1.44677"/>
</dbReference>
<feature type="compositionally biased region" description="Polar residues" evidence="3">
    <location>
        <begin position="319"/>
        <end position="329"/>
    </location>
</feature>
<dbReference type="Gene3D" id="3.30.505.10">
    <property type="entry name" value="SH2 domain"/>
    <property type="match status" value="1"/>
</dbReference>